<dbReference type="GO" id="GO:0000172">
    <property type="term" value="C:ribonuclease MRP complex"/>
    <property type="evidence" value="ECO:0007669"/>
    <property type="project" value="InterPro"/>
</dbReference>
<evidence type="ECO:0000256" key="4">
    <source>
        <dbReference type="SAM" id="MobiDB-lite"/>
    </source>
</evidence>
<keyword evidence="3" id="KW-0539">Nucleus</keyword>
<evidence type="ECO:0000259" key="5">
    <source>
        <dbReference type="Pfam" id="PF06978"/>
    </source>
</evidence>
<dbReference type="EMBL" id="KB445793">
    <property type="protein sequence ID" value="EMD39812.1"/>
    <property type="molecule type" value="Genomic_DNA"/>
</dbReference>
<dbReference type="Pfam" id="PF06978">
    <property type="entry name" value="POP1_N"/>
    <property type="match status" value="2"/>
</dbReference>
<evidence type="ECO:0000256" key="3">
    <source>
        <dbReference type="ARBA" id="ARBA00023242"/>
    </source>
</evidence>
<dbReference type="OrthoDB" id="442863at2759"/>
<feature type="domain" description="POPLD" evidence="6">
    <location>
        <begin position="469"/>
        <end position="560"/>
    </location>
</feature>
<dbReference type="Pfam" id="PF22770">
    <property type="entry name" value="POP1_C"/>
    <property type="match status" value="1"/>
</dbReference>
<dbReference type="AlphaFoldDB" id="M2RMW3"/>
<dbReference type="Proteomes" id="UP000016930">
    <property type="component" value="Unassembled WGS sequence"/>
</dbReference>
<organism evidence="8 9">
    <name type="scientific">Ceriporiopsis subvermispora (strain B)</name>
    <name type="common">White-rot fungus</name>
    <name type="synonym">Gelatoporia subvermispora</name>
    <dbReference type="NCBI Taxonomy" id="914234"/>
    <lineage>
        <taxon>Eukaryota</taxon>
        <taxon>Fungi</taxon>
        <taxon>Dikarya</taxon>
        <taxon>Basidiomycota</taxon>
        <taxon>Agaricomycotina</taxon>
        <taxon>Agaricomycetes</taxon>
        <taxon>Polyporales</taxon>
        <taxon>Gelatoporiaceae</taxon>
        <taxon>Gelatoporia</taxon>
    </lineage>
</organism>
<evidence type="ECO:0008006" key="10">
    <source>
        <dbReference type="Google" id="ProtNLM"/>
    </source>
</evidence>
<feature type="domain" description="Pop1 N-terminal" evidence="5">
    <location>
        <begin position="93"/>
        <end position="161"/>
    </location>
</feature>
<dbReference type="InterPro" id="IPR055079">
    <property type="entry name" value="POP1_C"/>
</dbReference>
<gene>
    <name evidence="8" type="ORF">CERSUDRAFT_132380</name>
</gene>
<evidence type="ECO:0000256" key="2">
    <source>
        <dbReference type="ARBA" id="ARBA00022694"/>
    </source>
</evidence>
<dbReference type="InterPro" id="IPR039182">
    <property type="entry name" value="Pop1"/>
</dbReference>
<dbReference type="STRING" id="914234.M2RMW3"/>
<protein>
    <recommendedName>
        <fullName evidence="10">POP1-domain-containing protein</fullName>
    </recommendedName>
</protein>
<feature type="domain" description="POP1 C-terminal" evidence="7">
    <location>
        <begin position="710"/>
        <end position="783"/>
    </location>
</feature>
<dbReference type="Pfam" id="PF08170">
    <property type="entry name" value="POPLD"/>
    <property type="match status" value="1"/>
</dbReference>
<keyword evidence="9" id="KW-1185">Reference proteome</keyword>
<name>M2RMW3_CERS8</name>
<dbReference type="InterPro" id="IPR012590">
    <property type="entry name" value="POPLD_dom"/>
</dbReference>
<sequence>MKGLPGSLDVERFAESRAFEIKSMHEGMKNARASATQRAWQQLPRHLRRRAASHDVRRVPLRLRDKARAEMDPMRRKALGRPKLGKLKRQGRTEQLLRRQRDKTWLETHLWHAKRMKMDNMWGYRIAVEPTEKSFRASHRASVHGSILHDASYFGLIEISGPENILRTIFEKCCDKQGPSPGAKRYLTGKIICETHVYERDSYPFGLLAPATVMWQPVLPAPSAAESDQHESVAPAVASSSKQKGKGKGKAREDTTEDVARVAWVRVHPSVFSEVFQLLRDTASFALEAAKKADDSKVYEVQIADLRESVNVFEIMGPKSSQIIKGALRPLPDDRPQFKEFWESLSKLQSPGSVPSGMIVGFTVYDPRLNFPPKNAKLQIESGALPHLPASSLVFPSVDLAKSEVWNEEVRRRLQRPRYKKMDIDQRKSNNLVPGTSLQALQQDDRVPVVLIQQTVGGLAADSGSALHGWTLIVPSGWGMPFFSSLTHTGTRVGGQRERQTQAFETGCAYFPRDYPFSKTCEEYMKEREEEERDKWERTPPAKRINYSKLGTRSPWKPDWDVVLGIAPVGDTETEGENGNDLIDTQRAPPVNLAVASTHDRTSLRPWFLRSPDLRALLDSVSTMFNPGAGLLDLINQRRLKRDEAPLSIRAEDLWKSALIPIKVTPRGRGSPEDMAIIYSVDDEEARQWIKAEVQRKKGIVLEESEDETELSKRVPVQATTIGYVTSGNYSLSHGTGHGIGAIPAVRWFELHQQARRLKQDALFVKIRNRGEPVCRAANIEVLQG</sequence>
<evidence type="ECO:0000313" key="8">
    <source>
        <dbReference type="EMBL" id="EMD39812.1"/>
    </source>
</evidence>
<dbReference type="PANTHER" id="PTHR22731:SF3">
    <property type="entry name" value="RIBONUCLEASES P_MRP PROTEIN SUBUNIT POP1"/>
    <property type="match status" value="1"/>
</dbReference>
<dbReference type="PANTHER" id="PTHR22731">
    <property type="entry name" value="RIBONUCLEASES P/MRP PROTEIN SUBUNIT POP1"/>
    <property type="match status" value="1"/>
</dbReference>
<evidence type="ECO:0000256" key="1">
    <source>
        <dbReference type="ARBA" id="ARBA00004123"/>
    </source>
</evidence>
<dbReference type="InterPro" id="IPR009723">
    <property type="entry name" value="Pop1_N"/>
</dbReference>
<feature type="domain" description="Pop1 N-terminal" evidence="5">
    <location>
        <begin position="13"/>
        <end position="75"/>
    </location>
</feature>
<proteinExistence type="predicted"/>
<dbReference type="SUPFAM" id="SSF103025">
    <property type="entry name" value="Folate-binding domain"/>
    <property type="match status" value="1"/>
</dbReference>
<evidence type="ECO:0000313" key="9">
    <source>
        <dbReference type="Proteomes" id="UP000016930"/>
    </source>
</evidence>
<reference evidence="8 9" key="1">
    <citation type="journal article" date="2012" name="Proc. Natl. Acad. Sci. U.S.A.">
        <title>Comparative genomics of Ceriporiopsis subvermispora and Phanerochaete chrysosporium provide insight into selective ligninolysis.</title>
        <authorList>
            <person name="Fernandez-Fueyo E."/>
            <person name="Ruiz-Duenas F.J."/>
            <person name="Ferreira P."/>
            <person name="Floudas D."/>
            <person name="Hibbett D.S."/>
            <person name="Canessa P."/>
            <person name="Larrondo L.F."/>
            <person name="James T.Y."/>
            <person name="Seelenfreund D."/>
            <person name="Lobos S."/>
            <person name="Polanco R."/>
            <person name="Tello M."/>
            <person name="Honda Y."/>
            <person name="Watanabe T."/>
            <person name="Watanabe T."/>
            <person name="Ryu J.S."/>
            <person name="Kubicek C.P."/>
            <person name="Schmoll M."/>
            <person name="Gaskell J."/>
            <person name="Hammel K.E."/>
            <person name="St John F.J."/>
            <person name="Vanden Wymelenberg A."/>
            <person name="Sabat G."/>
            <person name="Splinter BonDurant S."/>
            <person name="Syed K."/>
            <person name="Yadav J.S."/>
            <person name="Doddapaneni H."/>
            <person name="Subramanian V."/>
            <person name="Lavin J.L."/>
            <person name="Oguiza J.A."/>
            <person name="Perez G."/>
            <person name="Pisabarro A.G."/>
            <person name="Ramirez L."/>
            <person name="Santoyo F."/>
            <person name="Master E."/>
            <person name="Coutinho P.M."/>
            <person name="Henrissat B."/>
            <person name="Lombard V."/>
            <person name="Magnuson J.K."/>
            <person name="Kuees U."/>
            <person name="Hori C."/>
            <person name="Igarashi K."/>
            <person name="Samejima M."/>
            <person name="Held B.W."/>
            <person name="Barry K.W."/>
            <person name="LaButti K.M."/>
            <person name="Lapidus A."/>
            <person name="Lindquist E.A."/>
            <person name="Lucas S.M."/>
            <person name="Riley R."/>
            <person name="Salamov A.A."/>
            <person name="Hoffmeister D."/>
            <person name="Schwenk D."/>
            <person name="Hadar Y."/>
            <person name="Yarden O."/>
            <person name="de Vries R.P."/>
            <person name="Wiebenga A."/>
            <person name="Stenlid J."/>
            <person name="Eastwood D."/>
            <person name="Grigoriev I.V."/>
            <person name="Berka R.M."/>
            <person name="Blanchette R.A."/>
            <person name="Kersten P."/>
            <person name="Martinez A.T."/>
            <person name="Vicuna R."/>
            <person name="Cullen D."/>
        </authorList>
    </citation>
    <scope>NUCLEOTIDE SEQUENCE [LARGE SCALE GENOMIC DNA]</scope>
    <source>
        <strain evidence="8 9">B</strain>
    </source>
</reference>
<evidence type="ECO:0000259" key="7">
    <source>
        <dbReference type="Pfam" id="PF22770"/>
    </source>
</evidence>
<keyword evidence="2" id="KW-0819">tRNA processing</keyword>
<accession>M2RMW3</accession>
<dbReference type="HOGENOM" id="CLU_007205_2_0_1"/>
<dbReference type="GO" id="GO:0001682">
    <property type="term" value="P:tRNA 5'-leader removal"/>
    <property type="evidence" value="ECO:0007669"/>
    <property type="project" value="InterPro"/>
</dbReference>
<feature type="region of interest" description="Disordered" evidence="4">
    <location>
        <begin position="225"/>
        <end position="254"/>
    </location>
</feature>
<comment type="subcellular location">
    <subcellularLocation>
        <location evidence="1">Nucleus</location>
    </subcellularLocation>
</comment>
<evidence type="ECO:0000259" key="6">
    <source>
        <dbReference type="Pfam" id="PF08170"/>
    </source>
</evidence>
<dbReference type="GO" id="GO:0005655">
    <property type="term" value="C:nucleolar ribonuclease P complex"/>
    <property type="evidence" value="ECO:0007669"/>
    <property type="project" value="InterPro"/>
</dbReference>